<dbReference type="AlphaFoldDB" id="A0A0V8H2V6"/>
<feature type="transmembrane region" description="Helical" evidence="1">
    <location>
        <begin position="6"/>
        <end position="21"/>
    </location>
</feature>
<name>A0A0V8H2V6_9BACI</name>
<gene>
    <name evidence="2" type="ORF">GA0061094_4552</name>
</gene>
<proteinExistence type="predicted"/>
<sequence>MAFLIIPIATIPFLLYMFALMDQHRHYRVLLRYALLSAGTWASIFTVTLIVNLHYLEKYSFPLFPTGLEIKIMLMVCGLLLGIIFLIVVLMGLFSKSLIKTIIQSSPLFIVMSLLCLSIMMIFVFVLPVSEKATYASAMKRADRSFDEMEEETDQPIGMTLAFSNQICYGRSSSCRGTDYSNLVFMKNFEDRDLLVQVQMAFYDSSGNVMETIETGTMRIGANQAIPFIPESEVKSGKSPWNRFTLDTDSRTADIQYRYRYKGADE</sequence>
<keyword evidence="1" id="KW-0812">Transmembrane</keyword>
<reference evidence="3" key="1">
    <citation type="submission" date="2016-08" db="EMBL/GenBank/DDBJ databases">
        <authorList>
            <person name="Varghese N."/>
            <person name="Submissions Spin"/>
        </authorList>
    </citation>
    <scope>NUCLEOTIDE SEQUENCE [LARGE SCALE GENOMIC DNA]</scope>
    <source>
        <strain evidence="3">SGD-1123</strain>
    </source>
</reference>
<accession>A0A0V8H2V6</accession>
<feature type="transmembrane region" description="Helical" evidence="1">
    <location>
        <begin position="106"/>
        <end position="127"/>
    </location>
</feature>
<keyword evidence="1" id="KW-0472">Membrane</keyword>
<keyword evidence="1" id="KW-1133">Transmembrane helix</keyword>
<protein>
    <submittedName>
        <fullName evidence="2">Uncharacterized protein</fullName>
    </submittedName>
</protein>
<dbReference type="EMBL" id="FMAU01000017">
    <property type="protein sequence ID" value="SCC39276.1"/>
    <property type="molecule type" value="Genomic_DNA"/>
</dbReference>
<evidence type="ECO:0000313" key="2">
    <source>
        <dbReference type="EMBL" id="SCC39276.1"/>
    </source>
</evidence>
<feature type="transmembrane region" description="Helical" evidence="1">
    <location>
        <begin position="33"/>
        <end position="52"/>
    </location>
</feature>
<feature type="transmembrane region" description="Helical" evidence="1">
    <location>
        <begin position="72"/>
        <end position="94"/>
    </location>
</feature>
<dbReference type="Proteomes" id="UP000181997">
    <property type="component" value="Unassembled WGS sequence"/>
</dbReference>
<keyword evidence="3" id="KW-1185">Reference proteome</keyword>
<dbReference type="RefSeq" id="WP_058300140.1">
    <property type="nucleotide sequence ID" value="NZ_FMAU01000017.1"/>
</dbReference>
<evidence type="ECO:0000313" key="3">
    <source>
        <dbReference type="Proteomes" id="UP000181997"/>
    </source>
</evidence>
<evidence type="ECO:0000256" key="1">
    <source>
        <dbReference type="SAM" id="Phobius"/>
    </source>
</evidence>
<organism evidence="2 3">
    <name type="scientific">[Bacillus] enclensis</name>
    <dbReference type="NCBI Taxonomy" id="1402860"/>
    <lineage>
        <taxon>Bacteria</taxon>
        <taxon>Bacillati</taxon>
        <taxon>Bacillota</taxon>
        <taxon>Bacilli</taxon>
        <taxon>Bacillales</taxon>
        <taxon>Bacillaceae</taxon>
        <taxon>Rossellomorea</taxon>
    </lineage>
</organism>
<dbReference type="OrthoDB" id="2966528at2"/>